<evidence type="ECO:0000256" key="1">
    <source>
        <dbReference type="SAM" id="Phobius"/>
    </source>
</evidence>
<evidence type="ECO:0000313" key="2">
    <source>
        <dbReference type="EMBL" id="KAK8374326.1"/>
    </source>
</evidence>
<accession>A0AAW0SGX9</accession>
<name>A0AAW0SGX9_SCYPA</name>
<keyword evidence="1" id="KW-0812">Transmembrane</keyword>
<reference evidence="2 3" key="1">
    <citation type="submission" date="2023-03" db="EMBL/GenBank/DDBJ databases">
        <title>High-quality genome of Scylla paramamosain provides insights in environmental adaptation.</title>
        <authorList>
            <person name="Zhang L."/>
        </authorList>
    </citation>
    <scope>NUCLEOTIDE SEQUENCE [LARGE SCALE GENOMIC DNA]</scope>
    <source>
        <strain evidence="2">LZ_2023a</strain>
        <tissue evidence="2">Muscle</tissue>
    </source>
</reference>
<evidence type="ECO:0000313" key="3">
    <source>
        <dbReference type="Proteomes" id="UP001487740"/>
    </source>
</evidence>
<organism evidence="2 3">
    <name type="scientific">Scylla paramamosain</name>
    <name type="common">Mud crab</name>
    <dbReference type="NCBI Taxonomy" id="85552"/>
    <lineage>
        <taxon>Eukaryota</taxon>
        <taxon>Metazoa</taxon>
        <taxon>Ecdysozoa</taxon>
        <taxon>Arthropoda</taxon>
        <taxon>Crustacea</taxon>
        <taxon>Multicrustacea</taxon>
        <taxon>Malacostraca</taxon>
        <taxon>Eumalacostraca</taxon>
        <taxon>Eucarida</taxon>
        <taxon>Decapoda</taxon>
        <taxon>Pleocyemata</taxon>
        <taxon>Brachyura</taxon>
        <taxon>Eubrachyura</taxon>
        <taxon>Portunoidea</taxon>
        <taxon>Portunidae</taxon>
        <taxon>Portuninae</taxon>
        <taxon>Scylla</taxon>
    </lineage>
</organism>
<proteinExistence type="predicted"/>
<feature type="transmembrane region" description="Helical" evidence="1">
    <location>
        <begin position="36"/>
        <end position="57"/>
    </location>
</feature>
<keyword evidence="1" id="KW-0472">Membrane</keyword>
<protein>
    <submittedName>
        <fullName evidence="2">Uncharacterized protein</fullName>
    </submittedName>
</protein>
<dbReference type="Proteomes" id="UP001487740">
    <property type="component" value="Unassembled WGS sequence"/>
</dbReference>
<comment type="caution">
    <text evidence="2">The sequence shown here is derived from an EMBL/GenBank/DDBJ whole genome shotgun (WGS) entry which is preliminary data.</text>
</comment>
<keyword evidence="3" id="KW-1185">Reference proteome</keyword>
<keyword evidence="1" id="KW-1133">Transmembrane helix</keyword>
<dbReference type="AlphaFoldDB" id="A0AAW0SGX9"/>
<dbReference type="EMBL" id="JARAKH010000438">
    <property type="protein sequence ID" value="KAK8374326.1"/>
    <property type="molecule type" value="Genomic_DNA"/>
</dbReference>
<gene>
    <name evidence="2" type="ORF">O3P69_018668</name>
</gene>
<sequence>MILCHLNFWFVSPVNWSPLGSDTCKPSRRFIASLTVRVFVLISISVQHVLFYSLTLIPISKVRTSQRQVHKLEREDAVTQQASALVDSDLLPRGRIHVSCPGHGIADNG</sequence>